<reference evidence="5" key="1">
    <citation type="submission" date="2025-08" db="UniProtKB">
        <authorList>
            <consortium name="RefSeq"/>
        </authorList>
    </citation>
    <scope>IDENTIFICATION</scope>
    <source>
        <strain evidence="5">J_2021</strain>
        <tissue evidence="5">Erythrocytes</tissue>
    </source>
</reference>
<dbReference type="OrthoDB" id="10610226at2759"/>
<evidence type="ECO:0000256" key="1">
    <source>
        <dbReference type="SAM" id="MobiDB-lite"/>
    </source>
</evidence>
<feature type="region of interest" description="Disordered" evidence="1">
    <location>
        <begin position="24"/>
        <end position="176"/>
    </location>
</feature>
<name>A0A8J1M5Z0_XENLA</name>
<feature type="chain" id="PRO_5035231677" evidence="3">
    <location>
        <begin position="28"/>
        <end position="276"/>
    </location>
</feature>
<dbReference type="RefSeq" id="XP_041437104.1">
    <property type="nucleotide sequence ID" value="XM_041581170.1"/>
</dbReference>
<feature type="transmembrane region" description="Helical" evidence="2">
    <location>
        <begin position="209"/>
        <end position="233"/>
    </location>
</feature>
<feature type="compositionally biased region" description="Basic and acidic residues" evidence="1">
    <location>
        <begin position="74"/>
        <end position="92"/>
    </location>
</feature>
<evidence type="ECO:0000256" key="3">
    <source>
        <dbReference type="SAM" id="SignalP"/>
    </source>
</evidence>
<protein>
    <submittedName>
        <fullName evidence="5">Nucleolin-like</fullName>
    </submittedName>
</protein>
<gene>
    <name evidence="5" type="primary">LOC121399622</name>
</gene>
<evidence type="ECO:0000313" key="5">
    <source>
        <dbReference type="RefSeq" id="XP_041437104.1"/>
    </source>
</evidence>
<keyword evidence="3" id="KW-0732">Signal</keyword>
<organism evidence="4 5">
    <name type="scientific">Xenopus laevis</name>
    <name type="common">African clawed frog</name>
    <dbReference type="NCBI Taxonomy" id="8355"/>
    <lineage>
        <taxon>Eukaryota</taxon>
        <taxon>Metazoa</taxon>
        <taxon>Chordata</taxon>
        <taxon>Craniata</taxon>
        <taxon>Vertebrata</taxon>
        <taxon>Euteleostomi</taxon>
        <taxon>Amphibia</taxon>
        <taxon>Batrachia</taxon>
        <taxon>Anura</taxon>
        <taxon>Pipoidea</taxon>
        <taxon>Pipidae</taxon>
        <taxon>Xenopodinae</taxon>
        <taxon>Xenopus</taxon>
        <taxon>Xenopus</taxon>
    </lineage>
</organism>
<dbReference type="KEGG" id="xla:121399622"/>
<evidence type="ECO:0000313" key="4">
    <source>
        <dbReference type="Proteomes" id="UP000186698"/>
    </source>
</evidence>
<feature type="compositionally biased region" description="Polar residues" evidence="1">
    <location>
        <begin position="41"/>
        <end position="50"/>
    </location>
</feature>
<proteinExistence type="predicted"/>
<dbReference type="Proteomes" id="UP000186698">
    <property type="component" value="Chromosome 2L"/>
</dbReference>
<feature type="compositionally biased region" description="Basic and acidic residues" evidence="1">
    <location>
        <begin position="24"/>
        <end position="33"/>
    </location>
</feature>
<feature type="region of interest" description="Disordered" evidence="1">
    <location>
        <begin position="256"/>
        <end position="276"/>
    </location>
</feature>
<feature type="signal peptide" evidence="3">
    <location>
        <begin position="1"/>
        <end position="27"/>
    </location>
</feature>
<keyword evidence="2" id="KW-0472">Membrane</keyword>
<dbReference type="AlphaFoldDB" id="A0A8J1M5Z0"/>
<dbReference type="GeneID" id="121399622"/>
<accession>A0A8J1M5Z0</accession>
<keyword evidence="4" id="KW-1185">Reference proteome</keyword>
<evidence type="ECO:0000256" key="2">
    <source>
        <dbReference type="SAM" id="Phobius"/>
    </source>
</evidence>
<feature type="compositionally biased region" description="Acidic residues" evidence="1">
    <location>
        <begin position="155"/>
        <end position="167"/>
    </location>
</feature>
<sequence>MERGRRVLFWAFLLIFITGIFKNEAKASEKTPKPEAALSITEFSTLSPTGNEEEDDKEYFNSNDYSSNDEDQDEKTSKGENTESESELKSEESNTASPTGNEEEDDKEYFNSNDYPSNDVEEDKNDVEHTESRTSSPVEDKEDDDKDYFSHDDYEGKDDDEEDEDENERNIDEGSGDESRFLLFKKEITEEDRIKAAFAKILRSDRQNFIFIMAGVMACVIIVMSLIACAAFCRIYVKRLKNDVIAAEEGRAKMMDPEDDAFQYNDDSGQEYSDEE</sequence>
<keyword evidence="2" id="KW-1133">Transmembrane helix</keyword>
<keyword evidence="2" id="KW-0812">Transmembrane</keyword>